<proteinExistence type="predicted"/>
<evidence type="ECO:0000256" key="1">
    <source>
        <dbReference type="SAM" id="MobiDB-lite"/>
    </source>
</evidence>
<feature type="compositionally biased region" description="Acidic residues" evidence="1">
    <location>
        <begin position="105"/>
        <end position="119"/>
    </location>
</feature>
<accession>A0ABD2XGK9</accession>
<evidence type="ECO:0000313" key="3">
    <source>
        <dbReference type="EMBL" id="KAL3404163.1"/>
    </source>
</evidence>
<dbReference type="AlphaFoldDB" id="A0ABD2XGK9"/>
<dbReference type="PROSITE" id="PS50181">
    <property type="entry name" value="FBOX"/>
    <property type="match status" value="1"/>
</dbReference>
<dbReference type="Gene3D" id="3.80.10.10">
    <property type="entry name" value="Ribonuclease Inhibitor"/>
    <property type="match status" value="1"/>
</dbReference>
<feature type="compositionally biased region" description="Pro residues" evidence="1">
    <location>
        <begin position="344"/>
        <end position="353"/>
    </location>
</feature>
<organism evidence="3 4">
    <name type="scientific">Trichogramma kaykai</name>
    <dbReference type="NCBI Taxonomy" id="54128"/>
    <lineage>
        <taxon>Eukaryota</taxon>
        <taxon>Metazoa</taxon>
        <taxon>Ecdysozoa</taxon>
        <taxon>Arthropoda</taxon>
        <taxon>Hexapoda</taxon>
        <taxon>Insecta</taxon>
        <taxon>Pterygota</taxon>
        <taxon>Neoptera</taxon>
        <taxon>Endopterygota</taxon>
        <taxon>Hymenoptera</taxon>
        <taxon>Apocrita</taxon>
        <taxon>Proctotrupomorpha</taxon>
        <taxon>Chalcidoidea</taxon>
        <taxon>Trichogrammatidae</taxon>
        <taxon>Trichogramma</taxon>
    </lineage>
</organism>
<feature type="compositionally biased region" description="Acidic residues" evidence="1">
    <location>
        <begin position="40"/>
        <end position="55"/>
    </location>
</feature>
<evidence type="ECO:0000313" key="4">
    <source>
        <dbReference type="Proteomes" id="UP001627154"/>
    </source>
</evidence>
<evidence type="ECO:0000259" key="2">
    <source>
        <dbReference type="PROSITE" id="PS50181"/>
    </source>
</evidence>
<feature type="compositionally biased region" description="Low complexity" evidence="1">
    <location>
        <begin position="23"/>
        <end position="32"/>
    </location>
</feature>
<keyword evidence="4" id="KW-1185">Reference proteome</keyword>
<feature type="compositionally biased region" description="Low complexity" evidence="1">
    <location>
        <begin position="332"/>
        <end position="343"/>
    </location>
</feature>
<feature type="compositionally biased region" description="Polar residues" evidence="1">
    <location>
        <begin position="92"/>
        <end position="103"/>
    </location>
</feature>
<gene>
    <name evidence="3" type="ORF">TKK_003146</name>
</gene>
<feature type="compositionally biased region" description="Basic and acidic residues" evidence="1">
    <location>
        <begin position="356"/>
        <end position="366"/>
    </location>
</feature>
<dbReference type="EMBL" id="JBJJXI010000026">
    <property type="protein sequence ID" value="KAL3404163.1"/>
    <property type="molecule type" value="Genomic_DNA"/>
</dbReference>
<feature type="region of interest" description="Disordered" evidence="1">
    <location>
        <begin position="1"/>
        <end position="122"/>
    </location>
</feature>
<name>A0ABD2XGK9_9HYME</name>
<dbReference type="Proteomes" id="UP001627154">
    <property type="component" value="Unassembled WGS sequence"/>
</dbReference>
<feature type="compositionally biased region" description="Basic residues" evidence="1">
    <location>
        <begin position="61"/>
        <end position="79"/>
    </location>
</feature>
<feature type="domain" description="F-box" evidence="2">
    <location>
        <begin position="122"/>
        <end position="177"/>
    </location>
</feature>
<reference evidence="3 4" key="1">
    <citation type="journal article" date="2024" name="bioRxiv">
        <title>A reference genome for Trichogramma kaykai: A tiny desert-dwelling parasitoid wasp with competing sex-ratio distorters.</title>
        <authorList>
            <person name="Culotta J."/>
            <person name="Lindsey A.R."/>
        </authorList>
    </citation>
    <scope>NUCLEOTIDE SEQUENCE [LARGE SCALE GENOMIC DNA]</scope>
    <source>
        <strain evidence="3 4">KSX58</strain>
    </source>
</reference>
<sequence>MPFIDSSNVEVDDKNNNHRNKKNAINNKNIIGNDHKNDVDLSDADDDEDDDDKEEFEIAKNSRKRRLRHAAKPPAKRRCFGSSSHRSDRPQTRSSSATSIAETNENNEDDDDDDDDDEGPFGLSLLSLPSEIHFKILEYLDNESLDAMRKVSIYFDALALQIPPNESSNTDQVIDDLKRMSQLHTVRLHVLDQDTMDCTKILRQLAVSQRKLSSLEIKAISRISYLPAGNVTRLIERCPQLQNVHFHNVRVRGSKLYRLLGEKSSKLQSLSVTTTYGQFQTFLRHLRLSAERDSKTIDMRNRVQFRNTWTPMTYIFSHQAIPPTGPTPPLPHQQQQQQQQEQIQPPPPPPPLELQPEQRQEVQADD</sequence>
<dbReference type="InterPro" id="IPR032675">
    <property type="entry name" value="LRR_dom_sf"/>
</dbReference>
<dbReference type="InterPro" id="IPR001810">
    <property type="entry name" value="F-box_dom"/>
</dbReference>
<feature type="region of interest" description="Disordered" evidence="1">
    <location>
        <begin position="318"/>
        <end position="366"/>
    </location>
</feature>
<protein>
    <recommendedName>
        <fullName evidence="2">F-box domain-containing protein</fullName>
    </recommendedName>
</protein>
<comment type="caution">
    <text evidence="3">The sequence shown here is derived from an EMBL/GenBank/DDBJ whole genome shotgun (WGS) entry which is preliminary data.</text>
</comment>